<dbReference type="Proteomes" id="UP000250796">
    <property type="component" value="Chromosome MESINF"/>
</dbReference>
<dbReference type="InterPro" id="IPR040442">
    <property type="entry name" value="Pyrv_kinase-like_dom_sf"/>
</dbReference>
<dbReference type="Pfam" id="PF00224">
    <property type="entry name" value="PK"/>
    <property type="match status" value="1"/>
</dbReference>
<keyword evidence="8" id="KW-0067">ATP-binding</keyword>
<keyword evidence="7 12" id="KW-0418">Kinase</keyword>
<dbReference type="SUPFAM" id="SSF51621">
    <property type="entry name" value="Phosphoenolpyruvate/pyruvate domain"/>
    <property type="match status" value="1"/>
</dbReference>
<dbReference type="RefSeq" id="WP_169699243.1">
    <property type="nucleotide sequence ID" value="NZ_LS974202.1"/>
</dbReference>
<evidence type="ECO:0000313" key="14">
    <source>
        <dbReference type="EMBL" id="SSC13048.1"/>
    </source>
</evidence>
<keyword evidence="11 14" id="KW-0670">Pyruvate</keyword>
<evidence type="ECO:0000256" key="3">
    <source>
        <dbReference type="ARBA" id="ARBA00012142"/>
    </source>
</evidence>
<dbReference type="EMBL" id="LS974202">
    <property type="protein sequence ID" value="SSC13048.1"/>
    <property type="molecule type" value="Genomic_DNA"/>
</dbReference>
<dbReference type="PANTHER" id="PTHR11817">
    <property type="entry name" value="PYRUVATE KINASE"/>
    <property type="match status" value="1"/>
</dbReference>
<evidence type="ECO:0000256" key="11">
    <source>
        <dbReference type="ARBA" id="ARBA00023317"/>
    </source>
</evidence>
<dbReference type="Gene3D" id="3.20.20.60">
    <property type="entry name" value="Phosphoenolpyruvate-binding domains"/>
    <property type="match status" value="1"/>
</dbReference>
<dbReference type="GO" id="GO:0004743">
    <property type="term" value="F:pyruvate kinase activity"/>
    <property type="evidence" value="ECO:0007669"/>
    <property type="project" value="UniProtKB-EC"/>
</dbReference>
<keyword evidence="10 12" id="KW-0324">Glycolysis</keyword>
<dbReference type="SUPFAM" id="SSF50800">
    <property type="entry name" value="PK beta-barrel domain-like"/>
    <property type="match status" value="1"/>
</dbReference>
<evidence type="ECO:0000256" key="4">
    <source>
        <dbReference type="ARBA" id="ARBA00022679"/>
    </source>
</evidence>
<evidence type="ECO:0000256" key="1">
    <source>
        <dbReference type="ARBA" id="ARBA00004997"/>
    </source>
</evidence>
<dbReference type="EC" id="2.7.1.40" evidence="3 12"/>
<dbReference type="InterPro" id="IPR015793">
    <property type="entry name" value="Pyrv_Knase_brl"/>
</dbReference>
<dbReference type="GO" id="GO:0030955">
    <property type="term" value="F:potassium ion binding"/>
    <property type="evidence" value="ECO:0007669"/>
    <property type="project" value="InterPro"/>
</dbReference>
<dbReference type="GO" id="GO:0000287">
    <property type="term" value="F:magnesium ion binding"/>
    <property type="evidence" value="ECO:0007669"/>
    <property type="project" value="InterPro"/>
</dbReference>
<dbReference type="InterPro" id="IPR015813">
    <property type="entry name" value="Pyrv/PenolPyrv_kinase-like_dom"/>
</dbReference>
<name>A0A7Z7LFB4_9BACT</name>
<dbReference type="GO" id="GO:0016301">
    <property type="term" value="F:kinase activity"/>
    <property type="evidence" value="ECO:0007669"/>
    <property type="project" value="UniProtKB-KW"/>
</dbReference>
<sequence>MTKFSIVATVKDRKLLKSVEMMQASAVRFNSSHCDLGELESFLEYYNRNCSLPLYLDLQGAKFRLSRNQLEFEIKTGEQVILGSSGLELKTISIDPRALSYLSAGMRVSIEDGKIELEVLKAESEYARALVLRGGTIRAAKGMNISPHPVNQIELSSRDAEIVALSKKYGFIRYALSFVSSSCEVTELKELSQRPVASKIERELPFDRIEDIAKASDEIWFCRGDLGAQLGTRGLVDFYRFFTRNIERLNRPVLMAGEVLEHMVDHPCATRSEICHLVDIKENGYAGVVLSNETAYGSFPIETIKTVLEVTSDE</sequence>
<dbReference type="KEGG" id="minf:MESINF_1604"/>
<evidence type="ECO:0000256" key="12">
    <source>
        <dbReference type="RuleBase" id="RU000504"/>
    </source>
</evidence>
<comment type="pathway">
    <text evidence="1 12">Carbohydrate degradation; glycolysis; pyruvate from D-glyceraldehyde 3-phosphate: step 5/5.</text>
</comment>
<comment type="similarity">
    <text evidence="2 12">Belongs to the pyruvate kinase family.</text>
</comment>
<keyword evidence="15" id="KW-1185">Reference proteome</keyword>
<dbReference type="PRINTS" id="PR01050">
    <property type="entry name" value="PYRUVTKNASE"/>
</dbReference>
<comment type="catalytic activity">
    <reaction evidence="12">
        <text>pyruvate + ATP = phosphoenolpyruvate + ADP + H(+)</text>
        <dbReference type="Rhea" id="RHEA:18157"/>
        <dbReference type="ChEBI" id="CHEBI:15361"/>
        <dbReference type="ChEBI" id="CHEBI:15378"/>
        <dbReference type="ChEBI" id="CHEBI:30616"/>
        <dbReference type="ChEBI" id="CHEBI:58702"/>
        <dbReference type="ChEBI" id="CHEBI:456216"/>
        <dbReference type="EC" id="2.7.1.40"/>
    </reaction>
</comment>
<dbReference type="InterPro" id="IPR015806">
    <property type="entry name" value="Pyrv_Knase_insert_dom_sf"/>
</dbReference>
<evidence type="ECO:0000256" key="5">
    <source>
        <dbReference type="ARBA" id="ARBA00022723"/>
    </source>
</evidence>
<keyword evidence="5" id="KW-0479">Metal-binding</keyword>
<protein>
    <recommendedName>
        <fullName evidence="3 12">Pyruvate kinase</fullName>
        <ecNumber evidence="3 12">2.7.1.40</ecNumber>
    </recommendedName>
</protein>
<evidence type="ECO:0000256" key="9">
    <source>
        <dbReference type="ARBA" id="ARBA00022842"/>
    </source>
</evidence>
<organism evidence="14 15">
    <name type="scientific">Mesotoga infera</name>
    <dbReference type="NCBI Taxonomy" id="1236046"/>
    <lineage>
        <taxon>Bacteria</taxon>
        <taxon>Thermotogati</taxon>
        <taxon>Thermotogota</taxon>
        <taxon>Thermotogae</taxon>
        <taxon>Kosmotogales</taxon>
        <taxon>Kosmotogaceae</taxon>
        <taxon>Mesotoga</taxon>
    </lineage>
</organism>
<accession>A0A7Z7LFB4</accession>
<dbReference type="InterPro" id="IPR011037">
    <property type="entry name" value="Pyrv_Knase-like_insert_dom_sf"/>
</dbReference>
<dbReference type="AlphaFoldDB" id="A0A7Z7LFB4"/>
<keyword evidence="6" id="KW-0547">Nucleotide-binding</keyword>
<evidence type="ECO:0000256" key="6">
    <source>
        <dbReference type="ARBA" id="ARBA00022741"/>
    </source>
</evidence>
<evidence type="ECO:0000256" key="2">
    <source>
        <dbReference type="ARBA" id="ARBA00008663"/>
    </source>
</evidence>
<gene>
    <name evidence="14" type="ORF">MESINF_1604</name>
</gene>
<evidence type="ECO:0000259" key="13">
    <source>
        <dbReference type="Pfam" id="PF00224"/>
    </source>
</evidence>
<evidence type="ECO:0000313" key="15">
    <source>
        <dbReference type="Proteomes" id="UP000250796"/>
    </source>
</evidence>
<dbReference type="Gene3D" id="2.40.33.10">
    <property type="entry name" value="PK beta-barrel domain-like"/>
    <property type="match status" value="1"/>
</dbReference>
<proteinExistence type="inferred from homology"/>
<dbReference type="InterPro" id="IPR001697">
    <property type="entry name" value="Pyr_Knase"/>
</dbReference>
<reference evidence="14 15" key="1">
    <citation type="submission" date="2017-01" db="EMBL/GenBank/DDBJ databases">
        <authorList>
            <person name="Erauso G."/>
        </authorList>
    </citation>
    <scope>NUCLEOTIDE SEQUENCE [LARGE SCALE GENOMIC DNA]</scope>
    <source>
        <strain evidence="14">MESINF1</strain>
    </source>
</reference>
<evidence type="ECO:0000256" key="7">
    <source>
        <dbReference type="ARBA" id="ARBA00022777"/>
    </source>
</evidence>
<keyword evidence="9 12" id="KW-0460">Magnesium</keyword>
<feature type="domain" description="Pyruvate kinase barrel" evidence="13">
    <location>
        <begin position="12"/>
        <end position="304"/>
    </location>
</feature>
<dbReference type="UniPathway" id="UPA00109">
    <property type="reaction ID" value="UER00188"/>
</dbReference>
<keyword evidence="4 12" id="KW-0808">Transferase</keyword>
<evidence type="ECO:0000256" key="10">
    <source>
        <dbReference type="ARBA" id="ARBA00023152"/>
    </source>
</evidence>
<dbReference type="GO" id="GO:0005524">
    <property type="term" value="F:ATP binding"/>
    <property type="evidence" value="ECO:0007669"/>
    <property type="project" value="UniProtKB-KW"/>
</dbReference>
<evidence type="ECO:0000256" key="8">
    <source>
        <dbReference type="ARBA" id="ARBA00022840"/>
    </source>
</evidence>